<sequence length="194" mass="21770">MKKPLLLLFSASLLFIAGCGGDDGDEVINSAEEHENTPSLEEQKAESDLGEEPGEQITENVGLGDPRESFNEAYGENENNEEIARYQGDFMIVNFENERAISLELQFSDFDEEMSDDEKMTFIEGRIPIDAKEMSRNTNDQNINEEIIEYQSDLLVEHISEESFEGNDPGTFTVVLTSDEHEIINATMTIGTDD</sequence>
<dbReference type="RefSeq" id="WP_151571725.1">
    <property type="nucleotide sequence ID" value="NZ_WBOT01000001.1"/>
</dbReference>
<dbReference type="PROSITE" id="PS51257">
    <property type="entry name" value="PROKAR_LIPOPROTEIN"/>
    <property type="match status" value="1"/>
</dbReference>
<comment type="caution">
    <text evidence="3">The sequence shown here is derived from an EMBL/GenBank/DDBJ whole genome shotgun (WGS) entry which is preliminary data.</text>
</comment>
<feature type="signal peptide" evidence="2">
    <location>
        <begin position="1"/>
        <end position="21"/>
    </location>
</feature>
<evidence type="ECO:0000313" key="4">
    <source>
        <dbReference type="Proteomes" id="UP000441354"/>
    </source>
</evidence>
<keyword evidence="2" id="KW-0732">Signal</keyword>
<feature type="chain" id="PRO_5039005517" description="Lipoprotein" evidence="2">
    <location>
        <begin position="22"/>
        <end position="194"/>
    </location>
</feature>
<name>A0A7V7V094_9BACI</name>
<keyword evidence="4" id="KW-1185">Reference proteome</keyword>
<protein>
    <recommendedName>
        <fullName evidence="5">Lipoprotein</fullName>
    </recommendedName>
</protein>
<evidence type="ECO:0008006" key="5">
    <source>
        <dbReference type="Google" id="ProtNLM"/>
    </source>
</evidence>
<organism evidence="3 4">
    <name type="scientific">Bacillus mesophilum</name>
    <dbReference type="NCBI Taxonomy" id="1071718"/>
    <lineage>
        <taxon>Bacteria</taxon>
        <taxon>Bacillati</taxon>
        <taxon>Bacillota</taxon>
        <taxon>Bacilli</taxon>
        <taxon>Bacillales</taxon>
        <taxon>Bacillaceae</taxon>
        <taxon>Bacillus</taxon>
    </lineage>
</organism>
<dbReference type="Proteomes" id="UP000441354">
    <property type="component" value="Unassembled WGS sequence"/>
</dbReference>
<proteinExistence type="predicted"/>
<dbReference type="OrthoDB" id="2850525at2"/>
<feature type="region of interest" description="Disordered" evidence="1">
    <location>
        <begin position="32"/>
        <end position="76"/>
    </location>
</feature>
<accession>A0A7V7V094</accession>
<reference evidence="3 4" key="1">
    <citation type="journal article" date="2014" name="Arch. Microbiol.">
        <title>Bacillus mesophilum sp. nov., strain IITR-54T, a novel 4-chlorobiphenyl dechlorinating bacterium.</title>
        <authorList>
            <person name="Manickam N."/>
            <person name="Singh N.K."/>
            <person name="Bajaj A."/>
            <person name="Kumar R.M."/>
            <person name="Kaur G."/>
            <person name="Kaur N."/>
            <person name="Bala M."/>
            <person name="Kumar A."/>
            <person name="Mayilraj S."/>
        </authorList>
    </citation>
    <scope>NUCLEOTIDE SEQUENCE [LARGE SCALE GENOMIC DNA]</scope>
    <source>
        <strain evidence="3 4">IITR-54</strain>
    </source>
</reference>
<feature type="compositionally biased region" description="Basic and acidic residues" evidence="1">
    <location>
        <begin position="32"/>
        <end position="47"/>
    </location>
</feature>
<gene>
    <name evidence="3" type="ORF">F7732_00235</name>
</gene>
<evidence type="ECO:0000256" key="2">
    <source>
        <dbReference type="SAM" id="SignalP"/>
    </source>
</evidence>
<dbReference type="EMBL" id="WBOT01000001">
    <property type="protein sequence ID" value="KAB2335042.1"/>
    <property type="molecule type" value="Genomic_DNA"/>
</dbReference>
<evidence type="ECO:0000256" key="1">
    <source>
        <dbReference type="SAM" id="MobiDB-lite"/>
    </source>
</evidence>
<evidence type="ECO:0000313" key="3">
    <source>
        <dbReference type="EMBL" id="KAB2335042.1"/>
    </source>
</evidence>
<dbReference type="AlphaFoldDB" id="A0A7V7V094"/>